<dbReference type="InterPro" id="IPR036236">
    <property type="entry name" value="Znf_C2H2_sf"/>
</dbReference>
<evidence type="ECO:0000256" key="3">
    <source>
        <dbReference type="ARBA" id="ARBA00022737"/>
    </source>
</evidence>
<gene>
    <name evidence="8" type="primary">5565510</name>
</gene>
<keyword evidence="4" id="KW-0863">Zinc-finger</keyword>
<dbReference type="SMART" id="SM00355">
    <property type="entry name" value="ZnF_C2H2"/>
    <property type="match status" value="9"/>
</dbReference>
<dbReference type="PANTHER" id="PTHR24394">
    <property type="entry name" value="ZINC FINGER PROTEIN"/>
    <property type="match status" value="1"/>
</dbReference>
<keyword evidence="5" id="KW-0862">Zinc</keyword>
<name>A0A6I8T7F1_AEDAE</name>
<dbReference type="FunFam" id="3.30.160.60:FF:002104">
    <property type="entry name" value="Si:ch211-266d19.4"/>
    <property type="match status" value="1"/>
</dbReference>
<comment type="subcellular location">
    <subcellularLocation>
        <location evidence="1">Nucleus</location>
    </subcellularLocation>
</comment>
<dbReference type="SMART" id="SM00868">
    <property type="entry name" value="zf-AD"/>
    <property type="match status" value="1"/>
</dbReference>
<proteinExistence type="predicted"/>
<organism evidence="8 9">
    <name type="scientific">Aedes aegypti</name>
    <name type="common">Yellowfever mosquito</name>
    <name type="synonym">Culex aegypti</name>
    <dbReference type="NCBI Taxonomy" id="7159"/>
    <lineage>
        <taxon>Eukaryota</taxon>
        <taxon>Metazoa</taxon>
        <taxon>Ecdysozoa</taxon>
        <taxon>Arthropoda</taxon>
        <taxon>Hexapoda</taxon>
        <taxon>Insecta</taxon>
        <taxon>Pterygota</taxon>
        <taxon>Neoptera</taxon>
        <taxon>Endopterygota</taxon>
        <taxon>Diptera</taxon>
        <taxon>Nematocera</taxon>
        <taxon>Culicoidea</taxon>
        <taxon>Culicidae</taxon>
        <taxon>Culicinae</taxon>
        <taxon>Aedini</taxon>
        <taxon>Aedes</taxon>
        <taxon>Stegomyia</taxon>
    </lineage>
</organism>
<evidence type="ECO:0000256" key="1">
    <source>
        <dbReference type="ARBA" id="ARBA00004123"/>
    </source>
</evidence>
<dbReference type="Proteomes" id="UP000008820">
    <property type="component" value="Chromosome 3"/>
</dbReference>
<dbReference type="AlphaFoldDB" id="A0A6I8T7F1"/>
<accession>A0A6I8T7F1</accession>
<dbReference type="SUPFAM" id="SSF57667">
    <property type="entry name" value="beta-beta-alpha zinc fingers"/>
    <property type="match status" value="5"/>
</dbReference>
<evidence type="ECO:0000313" key="9">
    <source>
        <dbReference type="Proteomes" id="UP000008820"/>
    </source>
</evidence>
<reference evidence="8" key="2">
    <citation type="submission" date="2020-05" db="UniProtKB">
        <authorList>
            <consortium name="EnsemblMetazoa"/>
        </authorList>
    </citation>
    <scope>IDENTIFICATION</scope>
    <source>
        <strain evidence="8">LVP_AGWG</strain>
    </source>
</reference>
<dbReference type="FunFam" id="3.30.160.60:FF:000710">
    <property type="entry name" value="Zinc finger protein 768"/>
    <property type="match status" value="1"/>
</dbReference>
<evidence type="ECO:0000256" key="4">
    <source>
        <dbReference type="ARBA" id="ARBA00022771"/>
    </source>
</evidence>
<dbReference type="PROSITE" id="PS50157">
    <property type="entry name" value="ZINC_FINGER_C2H2_2"/>
    <property type="match status" value="9"/>
</dbReference>
<dbReference type="FunFam" id="3.30.160.60:FF:000446">
    <property type="entry name" value="Zinc finger protein"/>
    <property type="match status" value="1"/>
</dbReference>
<dbReference type="Pfam" id="PF07776">
    <property type="entry name" value="zf-AD"/>
    <property type="match status" value="1"/>
</dbReference>
<dbReference type="GO" id="GO:0005634">
    <property type="term" value="C:nucleus"/>
    <property type="evidence" value="ECO:0007669"/>
    <property type="project" value="UniProtKB-SubCell"/>
</dbReference>
<dbReference type="GO" id="GO:0000981">
    <property type="term" value="F:DNA-binding transcription factor activity, RNA polymerase II-specific"/>
    <property type="evidence" value="ECO:0007669"/>
    <property type="project" value="TreeGrafter"/>
</dbReference>
<keyword evidence="9" id="KW-1185">Reference proteome</keyword>
<keyword evidence="2" id="KW-0479">Metal-binding</keyword>
<feature type="compositionally biased region" description="Basic and acidic residues" evidence="7">
    <location>
        <begin position="184"/>
        <end position="204"/>
    </location>
</feature>
<evidence type="ECO:0000256" key="2">
    <source>
        <dbReference type="ARBA" id="ARBA00022723"/>
    </source>
</evidence>
<evidence type="ECO:0000256" key="5">
    <source>
        <dbReference type="ARBA" id="ARBA00022833"/>
    </source>
</evidence>
<feature type="compositionally biased region" description="Basic residues" evidence="7">
    <location>
        <begin position="152"/>
        <end position="161"/>
    </location>
</feature>
<dbReference type="PROSITE" id="PS00028">
    <property type="entry name" value="ZINC_FINGER_C2H2_1"/>
    <property type="match status" value="7"/>
</dbReference>
<evidence type="ECO:0000313" key="8">
    <source>
        <dbReference type="EnsemblMetazoa" id="AAEL004820-PB"/>
    </source>
</evidence>
<sequence length="530" mass="60872">MALRVGAISADLCRVCTRDVTNIPSENIFNLSNSDGPSIHSKLIAVCSQVFADQSEEKPLATEALALPLNVCLNCKSKVDEAYELHQMCLESNRRFLEMLATPMELEIKEELEDTVELEPTQIQLPEVFAECLENLSKKPKRAVKKEPKESKVRKKAKKPSKSGGQGLEDVVQLEPPQASQILPERHEDQSIKTAEKKSNENQAKKKTRKPRNFRCEKCSATANRPFALFKHMRLKHPNEALPCHYRKCDEVFFDEAKLEEHKKFHLIDKPYPCPNCGKGFKTPYAIKVHSNQCTGHTPYLCTECGKAFSYSSSLHQHVLRHKEKSFACDMCPSKFHAKIALKQHMLTHTKERKFHCEICGSRFTMKHALMKHNMTHTDERPYPCELCDWRFRTSYHLSRHVRTHTGEKPFKCTHCDRAFAQTGDLIKHSKTHFGDNPYKCEQCDAAFRLMTDLRNHYKEHFQAGEKDKLDQSKAFRFTVVSTLNRRAEQEKNLDGHPVNQAPDEGSEVEMVQTILADLSEFPMETENKS</sequence>
<reference evidence="8 9" key="1">
    <citation type="submission" date="2017-06" db="EMBL/GenBank/DDBJ databases">
        <title>Aedes aegypti genome working group (AGWG) sequencing and assembly.</title>
        <authorList>
            <consortium name="Aedes aegypti Genome Working Group (AGWG)"/>
            <person name="Matthews B.J."/>
        </authorList>
    </citation>
    <scope>NUCLEOTIDE SEQUENCE [LARGE SCALE GENOMIC DNA]</scope>
    <source>
        <strain evidence="8 9">LVP_AGWG</strain>
    </source>
</reference>
<dbReference type="OrthoDB" id="1095242at2759"/>
<dbReference type="PROSITE" id="PS51915">
    <property type="entry name" value="ZAD"/>
    <property type="match status" value="1"/>
</dbReference>
<feature type="region of interest" description="Disordered" evidence="7">
    <location>
        <begin position="140"/>
        <end position="211"/>
    </location>
</feature>
<dbReference type="Gene3D" id="3.30.160.60">
    <property type="entry name" value="Classic Zinc Finger"/>
    <property type="match status" value="8"/>
</dbReference>
<keyword evidence="6" id="KW-0539">Nucleus</keyword>
<dbReference type="Pfam" id="PF00096">
    <property type="entry name" value="zf-C2H2"/>
    <property type="match status" value="4"/>
</dbReference>
<dbReference type="GO" id="GO:0008270">
    <property type="term" value="F:zinc ion binding"/>
    <property type="evidence" value="ECO:0007669"/>
    <property type="project" value="UniProtKB-UniRule"/>
</dbReference>
<dbReference type="SUPFAM" id="SSF57716">
    <property type="entry name" value="Glucocorticoid receptor-like (DNA-binding domain)"/>
    <property type="match status" value="1"/>
</dbReference>
<evidence type="ECO:0000256" key="7">
    <source>
        <dbReference type="SAM" id="MobiDB-lite"/>
    </source>
</evidence>
<dbReference type="InParanoid" id="A0A6I8T7F1"/>
<protein>
    <submittedName>
        <fullName evidence="8">Uncharacterized protein</fullName>
    </submittedName>
</protein>
<evidence type="ECO:0000256" key="6">
    <source>
        <dbReference type="ARBA" id="ARBA00023242"/>
    </source>
</evidence>
<dbReference type="EnsemblMetazoa" id="AAEL004820-RB">
    <property type="protein sequence ID" value="AAEL004820-PB"/>
    <property type="gene ID" value="AAEL004820"/>
</dbReference>
<dbReference type="PANTHER" id="PTHR24394:SF44">
    <property type="entry name" value="ZINC FINGER PROTEIN 271-LIKE"/>
    <property type="match status" value="1"/>
</dbReference>
<dbReference type="InterPro" id="IPR012934">
    <property type="entry name" value="Znf_AD"/>
</dbReference>
<dbReference type="InterPro" id="IPR013087">
    <property type="entry name" value="Znf_C2H2_type"/>
</dbReference>
<keyword evidence="3" id="KW-0677">Repeat</keyword>